<sequence length="519" mass="57476">MSDPADAAGSVLSGHSKTKPREERQLADRIAQVTLDTTKFEQLQDEPSEDLLNVPSHSSVQPVDKALTLVDGLQIPPSTINVPEIDGVKHINAANETNVDAGGAGDSMSEELSGSICLTESPASSHIAEHPEPAGQDVGRKATVVPEPNTPDSENGSVVDLGDDDESTTSECRAISDSTIVEVQDFVIPDHISDADEIKGQVQEFGTLCLIQEAHVRDLVVRRVCERYGQHGRFITLTAGSFNKIGIFQCNDGREDKQCLVIRITDVTSWGRYKPDAVAQVLRSEVDTMKYIKHTASGFPIPEVVAYDETYSNEVGHPFILMTRMPGMSLQEFWLRDECLLSPTELQTKRKTILTSLAQTMAQLSKLSFPESGMLQCSTDRRTRKPTLNKSPMVKYRFDFGYGKGEERKSYSEPQARTCKQYFKNRLVTWKKKYTNSKPGSFSEEVEATTQYKLAAFIIEQMPDDADEDAFVVAHPDFNWQNILMDPESREITGVIDWDGVHTVPRQLGGAPASTIPCE</sequence>
<evidence type="ECO:0000313" key="2">
    <source>
        <dbReference type="Proteomes" id="UP001186974"/>
    </source>
</evidence>
<accession>A0ACC3DWA1</accession>
<dbReference type="Proteomes" id="UP001186974">
    <property type="component" value="Unassembled WGS sequence"/>
</dbReference>
<protein>
    <submittedName>
        <fullName evidence="1">Uncharacterized protein</fullName>
    </submittedName>
</protein>
<organism evidence="1 2">
    <name type="scientific">Coniosporium uncinatum</name>
    <dbReference type="NCBI Taxonomy" id="93489"/>
    <lineage>
        <taxon>Eukaryota</taxon>
        <taxon>Fungi</taxon>
        <taxon>Dikarya</taxon>
        <taxon>Ascomycota</taxon>
        <taxon>Pezizomycotina</taxon>
        <taxon>Dothideomycetes</taxon>
        <taxon>Dothideomycetes incertae sedis</taxon>
        <taxon>Coniosporium</taxon>
    </lineage>
</organism>
<gene>
    <name evidence="1" type="ORF">LTS18_010390</name>
</gene>
<dbReference type="EMBL" id="JAWDJW010000290">
    <property type="protein sequence ID" value="KAK3081085.1"/>
    <property type="molecule type" value="Genomic_DNA"/>
</dbReference>
<reference evidence="1" key="1">
    <citation type="submission" date="2024-09" db="EMBL/GenBank/DDBJ databases">
        <title>Black Yeasts Isolated from many extreme environments.</title>
        <authorList>
            <person name="Coleine C."/>
            <person name="Stajich J.E."/>
            <person name="Selbmann L."/>
        </authorList>
    </citation>
    <scope>NUCLEOTIDE SEQUENCE</scope>
    <source>
        <strain evidence="1">CCFEE 5737</strain>
    </source>
</reference>
<name>A0ACC3DWA1_9PEZI</name>
<proteinExistence type="predicted"/>
<evidence type="ECO:0000313" key="1">
    <source>
        <dbReference type="EMBL" id="KAK3081085.1"/>
    </source>
</evidence>
<comment type="caution">
    <text evidence="1">The sequence shown here is derived from an EMBL/GenBank/DDBJ whole genome shotgun (WGS) entry which is preliminary data.</text>
</comment>
<keyword evidence="2" id="KW-1185">Reference proteome</keyword>